<gene>
    <name evidence="2" type="ORF">FKW77_005880</name>
</gene>
<evidence type="ECO:0000313" key="3">
    <source>
        <dbReference type="Proteomes" id="UP000316270"/>
    </source>
</evidence>
<dbReference type="PRINTS" id="PR00385">
    <property type="entry name" value="P450"/>
</dbReference>
<dbReference type="InterPro" id="IPR001128">
    <property type="entry name" value="Cyt_P450"/>
</dbReference>
<dbReference type="SUPFAM" id="SSF48264">
    <property type="entry name" value="Cytochrome P450"/>
    <property type="match status" value="1"/>
</dbReference>
<dbReference type="Pfam" id="PF00067">
    <property type="entry name" value="p450"/>
    <property type="match status" value="1"/>
</dbReference>
<protein>
    <submittedName>
        <fullName evidence="2">Uncharacterized protein</fullName>
    </submittedName>
</protein>
<accession>A0A517LHA2</accession>
<dbReference type="PRINTS" id="PR00463">
    <property type="entry name" value="EP450I"/>
</dbReference>
<dbReference type="PANTHER" id="PTHR24305">
    <property type="entry name" value="CYTOCHROME P450"/>
    <property type="match status" value="1"/>
</dbReference>
<keyword evidence="3" id="KW-1185">Reference proteome</keyword>
<sequence>MALLLLGLALGLFLGLKISYYRVKQYFRLSHVPGPWIAGIFPRLWTILSTARNTLHLDHAAVLKKYGPLVRIDPNTLITNDPELIRRMNAVRSPYQKGEWYDLMSFTIDRNHIFSETNEQRHADLRSQMAKGYSGADLGNAYLEKSVDGRLTDLFDLISSKYLSCRNVITDIAFPTQKELLPVFEWFSAIPALAKLVKHPWIAKYAMPKDTDKTGLGYMLGVAKRTVDQRFGPSKIVKNDMLGSFISHGLDQAQCQQEAVLQVVAGTDTTVTSLRTITMFIITHPQVYRKLQDELDGAQLTFPILTDNEAKNLPYLQACISEGLRIFPPVTGLFTKRVPPEGDTIHGKFIPGGTEIGYAAWDFYKDPAIFGEDVDVFRPERWLEASEEQVLRMRKTTDLIFGYGKYQCLGKPIAMLELGKALAEIFRRYDVSLIDPLKGWKCYNRNGFFFQSEMFVRIAERSQA</sequence>
<reference evidence="2 3" key="1">
    <citation type="submission" date="2019-07" db="EMBL/GenBank/DDBJ databases">
        <title>Finished genome of Venturia effusa.</title>
        <authorList>
            <person name="Young C.A."/>
            <person name="Cox M.P."/>
            <person name="Ganley A.R.D."/>
            <person name="David W.J."/>
        </authorList>
    </citation>
    <scope>NUCLEOTIDE SEQUENCE [LARGE SCALE GENOMIC DNA]</scope>
    <source>
        <strain evidence="3">albino</strain>
    </source>
</reference>
<dbReference type="GO" id="GO:0004497">
    <property type="term" value="F:monooxygenase activity"/>
    <property type="evidence" value="ECO:0007669"/>
    <property type="project" value="InterPro"/>
</dbReference>
<dbReference type="GO" id="GO:0020037">
    <property type="term" value="F:heme binding"/>
    <property type="evidence" value="ECO:0007669"/>
    <property type="project" value="InterPro"/>
</dbReference>
<feature type="binding site" description="axial binding residue" evidence="1">
    <location>
        <position position="408"/>
    </location>
    <ligand>
        <name>heme</name>
        <dbReference type="ChEBI" id="CHEBI:30413"/>
    </ligand>
    <ligandPart>
        <name>Fe</name>
        <dbReference type="ChEBI" id="CHEBI:18248"/>
    </ligandPart>
</feature>
<dbReference type="InterPro" id="IPR050121">
    <property type="entry name" value="Cytochrome_P450_monoxygenase"/>
</dbReference>
<proteinExistence type="predicted"/>
<organism evidence="2 3">
    <name type="scientific">Venturia effusa</name>
    <dbReference type="NCBI Taxonomy" id="50376"/>
    <lineage>
        <taxon>Eukaryota</taxon>
        <taxon>Fungi</taxon>
        <taxon>Dikarya</taxon>
        <taxon>Ascomycota</taxon>
        <taxon>Pezizomycotina</taxon>
        <taxon>Dothideomycetes</taxon>
        <taxon>Pleosporomycetidae</taxon>
        <taxon>Venturiales</taxon>
        <taxon>Venturiaceae</taxon>
        <taxon>Venturia</taxon>
    </lineage>
</organism>
<dbReference type="OrthoDB" id="3934656at2759"/>
<dbReference type="EMBL" id="CP042196">
    <property type="protein sequence ID" value="QDS75022.1"/>
    <property type="molecule type" value="Genomic_DNA"/>
</dbReference>
<dbReference type="Proteomes" id="UP000316270">
    <property type="component" value="Chromosome 12"/>
</dbReference>
<dbReference type="CDD" id="cd11060">
    <property type="entry name" value="CYP57A1-like"/>
    <property type="match status" value="1"/>
</dbReference>
<name>A0A517LHA2_9PEZI</name>
<keyword evidence="1" id="KW-0349">Heme</keyword>
<dbReference type="AlphaFoldDB" id="A0A517LHA2"/>
<dbReference type="InterPro" id="IPR002401">
    <property type="entry name" value="Cyt_P450_E_grp-I"/>
</dbReference>
<dbReference type="GO" id="GO:0016705">
    <property type="term" value="F:oxidoreductase activity, acting on paired donors, with incorporation or reduction of molecular oxygen"/>
    <property type="evidence" value="ECO:0007669"/>
    <property type="project" value="InterPro"/>
</dbReference>
<dbReference type="GO" id="GO:0005506">
    <property type="term" value="F:iron ion binding"/>
    <property type="evidence" value="ECO:0007669"/>
    <property type="project" value="InterPro"/>
</dbReference>
<evidence type="ECO:0000256" key="1">
    <source>
        <dbReference type="PIRSR" id="PIRSR602401-1"/>
    </source>
</evidence>
<dbReference type="PANTHER" id="PTHR24305:SF168">
    <property type="entry name" value="P450, PUTATIVE (EUROFUNG)-RELATED"/>
    <property type="match status" value="1"/>
</dbReference>
<dbReference type="InterPro" id="IPR036396">
    <property type="entry name" value="Cyt_P450_sf"/>
</dbReference>
<dbReference type="STRING" id="50376.A0A517LHA2"/>
<dbReference type="Gene3D" id="1.10.630.10">
    <property type="entry name" value="Cytochrome P450"/>
    <property type="match status" value="1"/>
</dbReference>
<comment type="cofactor">
    <cofactor evidence="1">
        <name>heme</name>
        <dbReference type="ChEBI" id="CHEBI:30413"/>
    </cofactor>
</comment>
<keyword evidence="1" id="KW-0408">Iron</keyword>
<keyword evidence="1" id="KW-0479">Metal-binding</keyword>
<evidence type="ECO:0000313" key="2">
    <source>
        <dbReference type="EMBL" id="QDS75022.1"/>
    </source>
</evidence>